<dbReference type="AlphaFoldDB" id="A0ABD3QCJ1"/>
<dbReference type="Proteomes" id="UP001530400">
    <property type="component" value="Unassembled WGS sequence"/>
</dbReference>
<feature type="region of interest" description="Disordered" evidence="3">
    <location>
        <begin position="142"/>
        <end position="226"/>
    </location>
</feature>
<keyword evidence="6" id="KW-1185">Reference proteome</keyword>
<dbReference type="PANTHER" id="PTHR31319">
    <property type="entry name" value="ZINC FINGER PROTEIN CONSTANS-LIKE 4"/>
    <property type="match status" value="1"/>
</dbReference>
<evidence type="ECO:0000256" key="1">
    <source>
        <dbReference type="ARBA" id="ARBA00004123"/>
    </source>
</evidence>
<proteinExistence type="predicted"/>
<feature type="compositionally biased region" description="Low complexity" evidence="3">
    <location>
        <begin position="88"/>
        <end position="99"/>
    </location>
</feature>
<dbReference type="InterPro" id="IPR010402">
    <property type="entry name" value="CCT_domain"/>
</dbReference>
<feature type="region of interest" description="Disordered" evidence="3">
    <location>
        <begin position="88"/>
        <end position="107"/>
    </location>
</feature>
<feature type="domain" description="CCT" evidence="4">
    <location>
        <begin position="598"/>
        <end position="640"/>
    </location>
</feature>
<dbReference type="EMBL" id="JALLPJ020000230">
    <property type="protein sequence ID" value="KAL3798095.1"/>
    <property type="molecule type" value="Genomic_DNA"/>
</dbReference>
<feature type="region of interest" description="Disordered" evidence="3">
    <location>
        <begin position="481"/>
        <end position="570"/>
    </location>
</feature>
<dbReference type="Pfam" id="PF06203">
    <property type="entry name" value="CCT"/>
    <property type="match status" value="1"/>
</dbReference>
<dbReference type="SUPFAM" id="SSF81995">
    <property type="entry name" value="beta-sandwich domain of Sec23/24"/>
    <property type="match status" value="1"/>
</dbReference>
<keyword evidence="2" id="KW-0539">Nucleus</keyword>
<feature type="region of interest" description="Disordered" evidence="3">
    <location>
        <begin position="1"/>
        <end position="30"/>
    </location>
</feature>
<evidence type="ECO:0000313" key="6">
    <source>
        <dbReference type="Proteomes" id="UP001530400"/>
    </source>
</evidence>
<accession>A0ABD3QCJ1</accession>
<protein>
    <recommendedName>
        <fullName evidence="4">CCT domain-containing protein</fullName>
    </recommendedName>
</protein>
<comment type="subcellular location">
    <subcellularLocation>
        <location evidence="1">Nucleus</location>
    </subcellularLocation>
</comment>
<comment type="caution">
    <text evidence="5">The sequence shown here is derived from an EMBL/GenBank/DDBJ whole genome shotgun (WGS) entry which is preliminary data.</text>
</comment>
<feature type="compositionally biased region" description="Low complexity" evidence="3">
    <location>
        <begin position="155"/>
        <end position="164"/>
    </location>
</feature>
<organism evidence="5 6">
    <name type="scientific">Cyclotella atomus</name>
    <dbReference type="NCBI Taxonomy" id="382360"/>
    <lineage>
        <taxon>Eukaryota</taxon>
        <taxon>Sar</taxon>
        <taxon>Stramenopiles</taxon>
        <taxon>Ochrophyta</taxon>
        <taxon>Bacillariophyta</taxon>
        <taxon>Coscinodiscophyceae</taxon>
        <taxon>Thalassiosirophycidae</taxon>
        <taxon>Stephanodiscales</taxon>
        <taxon>Stephanodiscaceae</taxon>
        <taxon>Cyclotella</taxon>
    </lineage>
</organism>
<sequence length="653" mass="72334">MKTRSGSQNLDGASSHQHDQQHQMHTRQRGSNLGKALNYYDLANGNNITQQQQQQQQHITKEESCPQQEHPQLMIQIPTAGSRIQTNNQQLLPTPNNNDNDTRNRTSTFGSEFDMSWAKERGMSISCLLTPMGEEDAHLHHPEVTTSGQYKDDTSATVSTSSTVPIMNNVTFHPLPGMNEEGGDTNRNAESDEFFRNNDDNDNDEDDDGEQKKLFSHTPPSNVATSYEQRHFQKRMRAGSISGRLRSASDLEDIGIISNDQKSIIKDLLIAGNDQVQAAIDKYESGDSSALEEMISSGAFSRSVDVDLLGDLDLDLDFLNVHEDDGLVFGYMDDVSGHDNNGSSQRQRGVAQHRVGRIKSEEGVEYGDDGIGGHGHLHAHEDAYSRIRTNSLALPGMVLDEANQDYSLGDFGHWMDSDLPNLMNGSSARQAPASSDAPMVNADGSSSSFKLQCDILMQSAGGNAFASSPLAVRSILMDNHTKPKKIIPPKKTASVSSPNLKKDKAKKSKSKKSELTDGKKSKKKSSSPNEAYSTESIPFVKREKGGDDDSDSDKEVPSGLGKPRSMSDPNLNVRLDELGLLHVQGPEGWVGAYSPDSREIRIKKFLEKRNHRVWVKKVKYDVRKNFADSRLRVKGRFVKKEDEMLMRELMSLT</sequence>
<evidence type="ECO:0000313" key="5">
    <source>
        <dbReference type="EMBL" id="KAL3798095.1"/>
    </source>
</evidence>
<reference evidence="5 6" key="1">
    <citation type="submission" date="2024-10" db="EMBL/GenBank/DDBJ databases">
        <title>Updated reference genomes for cyclostephanoid diatoms.</title>
        <authorList>
            <person name="Roberts W.R."/>
            <person name="Alverson A.J."/>
        </authorList>
    </citation>
    <scope>NUCLEOTIDE SEQUENCE [LARGE SCALE GENOMIC DNA]</scope>
    <source>
        <strain evidence="5 6">AJA010-31</strain>
    </source>
</reference>
<evidence type="ECO:0000256" key="2">
    <source>
        <dbReference type="ARBA" id="ARBA00023242"/>
    </source>
</evidence>
<feature type="region of interest" description="Disordered" evidence="3">
    <location>
        <begin position="49"/>
        <end position="69"/>
    </location>
</feature>
<dbReference type="GO" id="GO:0005634">
    <property type="term" value="C:nucleus"/>
    <property type="evidence" value="ECO:0007669"/>
    <property type="project" value="UniProtKB-SubCell"/>
</dbReference>
<name>A0ABD3QCJ1_9STRA</name>
<feature type="compositionally biased region" description="Polar residues" evidence="3">
    <location>
        <begin position="1"/>
        <end position="15"/>
    </location>
</feature>
<feature type="compositionally biased region" description="Acidic residues" evidence="3">
    <location>
        <begin position="200"/>
        <end position="209"/>
    </location>
</feature>
<dbReference type="PANTHER" id="PTHR31319:SF77">
    <property type="entry name" value="ZINC FINGER PROTEIN CONSTANS-LIKE 4"/>
    <property type="match status" value="1"/>
</dbReference>
<evidence type="ECO:0000256" key="3">
    <source>
        <dbReference type="SAM" id="MobiDB-lite"/>
    </source>
</evidence>
<gene>
    <name evidence="5" type="ORF">ACHAWO_010839</name>
</gene>
<dbReference type="PROSITE" id="PS51017">
    <property type="entry name" value="CCT"/>
    <property type="match status" value="1"/>
</dbReference>
<evidence type="ECO:0000259" key="4">
    <source>
        <dbReference type="PROSITE" id="PS51017"/>
    </source>
</evidence>
<dbReference type="InterPro" id="IPR045281">
    <property type="entry name" value="CONSTANS-like"/>
</dbReference>
<feature type="compositionally biased region" description="Basic and acidic residues" evidence="3">
    <location>
        <begin position="187"/>
        <end position="199"/>
    </location>
</feature>